<dbReference type="PANTHER" id="PTHR33295">
    <property type="entry name" value="ATPASE"/>
    <property type="match status" value="1"/>
</dbReference>
<feature type="domain" description="DUF4143" evidence="1">
    <location>
        <begin position="11"/>
        <end position="77"/>
    </location>
</feature>
<dbReference type="AlphaFoldDB" id="A0A2R6C888"/>
<sequence length="147" mass="17070">MQLQSASTRIPTLSKVYLCDTALAKTVRFFEDKEKLMENCVFLELLRQRNTSPSLEIHYWNSGVNEVDFVLRVGGKVEELLQVTYADSLNNVHTREIDALLKASRELKPKKLTVITWNAEGQKQFGDKKIVFTPLWKWLLGWQTLNR</sequence>
<dbReference type="PANTHER" id="PTHR33295:SF18">
    <property type="entry name" value="AAA+ ATPASE DOMAIN-CONTAINING PROTEIN"/>
    <property type="match status" value="1"/>
</dbReference>
<evidence type="ECO:0000313" key="3">
    <source>
        <dbReference type="Proteomes" id="UP000242015"/>
    </source>
</evidence>
<dbReference type="EMBL" id="NEXF01000329">
    <property type="protein sequence ID" value="PSO07091.1"/>
    <property type="molecule type" value="Genomic_DNA"/>
</dbReference>
<comment type="caution">
    <text evidence="2">The sequence shown here is derived from an EMBL/GenBank/DDBJ whole genome shotgun (WGS) entry which is preliminary data.</text>
</comment>
<proteinExistence type="predicted"/>
<gene>
    <name evidence="2" type="ORF">B9Q04_12730</name>
</gene>
<organism evidence="2 3">
    <name type="scientific">Candidatus Marsarchaeota G2 archaeon BE_D</name>
    <dbReference type="NCBI Taxonomy" id="1978158"/>
    <lineage>
        <taxon>Archaea</taxon>
        <taxon>Candidatus Marsarchaeota</taxon>
        <taxon>Candidatus Marsarchaeota group 2</taxon>
    </lineage>
</organism>
<name>A0A2R6C888_9ARCH</name>
<dbReference type="Pfam" id="PF13635">
    <property type="entry name" value="DUF4143"/>
    <property type="match status" value="1"/>
</dbReference>
<accession>A0A2R6C888</accession>
<evidence type="ECO:0000259" key="1">
    <source>
        <dbReference type="Pfam" id="PF13635"/>
    </source>
</evidence>
<reference evidence="2 3" key="1">
    <citation type="submission" date="2017-04" db="EMBL/GenBank/DDBJ databases">
        <title>Novel microbial lineages endemic to geothermal iron-oxide mats fill important gaps in the evolutionary history of Archaea.</title>
        <authorList>
            <person name="Jay Z.J."/>
            <person name="Beam J.P."/>
            <person name="Dlakic M."/>
            <person name="Rusch D.B."/>
            <person name="Kozubal M.A."/>
            <person name="Inskeep W.P."/>
        </authorList>
    </citation>
    <scope>NUCLEOTIDE SEQUENCE [LARGE SCALE GENOMIC DNA]</scope>
    <source>
        <strain evidence="2">BE_D</strain>
    </source>
</reference>
<evidence type="ECO:0000313" key="2">
    <source>
        <dbReference type="EMBL" id="PSO07091.1"/>
    </source>
</evidence>
<dbReference type="InterPro" id="IPR025420">
    <property type="entry name" value="DUF4143"/>
</dbReference>
<dbReference type="Proteomes" id="UP000242015">
    <property type="component" value="Unassembled WGS sequence"/>
</dbReference>
<protein>
    <recommendedName>
        <fullName evidence="1">DUF4143 domain-containing protein</fullName>
    </recommendedName>
</protein>